<evidence type="ECO:0000313" key="2">
    <source>
        <dbReference type="Proteomes" id="UP000054166"/>
    </source>
</evidence>
<feature type="non-terminal residue" evidence="1">
    <location>
        <position position="1"/>
    </location>
</feature>
<dbReference type="OrthoDB" id="3245315at2759"/>
<gene>
    <name evidence="1" type="ORF">PILCRDRAFT_39898</name>
</gene>
<evidence type="ECO:0000313" key="1">
    <source>
        <dbReference type="EMBL" id="KIM80515.1"/>
    </source>
</evidence>
<accession>A0A0C3F757</accession>
<reference evidence="2" key="2">
    <citation type="submission" date="2015-01" db="EMBL/GenBank/DDBJ databases">
        <title>Evolutionary Origins and Diversification of the Mycorrhizal Mutualists.</title>
        <authorList>
            <consortium name="DOE Joint Genome Institute"/>
            <consortium name="Mycorrhizal Genomics Consortium"/>
            <person name="Kohler A."/>
            <person name="Kuo A."/>
            <person name="Nagy L.G."/>
            <person name="Floudas D."/>
            <person name="Copeland A."/>
            <person name="Barry K.W."/>
            <person name="Cichocki N."/>
            <person name="Veneault-Fourrey C."/>
            <person name="LaButti K."/>
            <person name="Lindquist E.A."/>
            <person name="Lipzen A."/>
            <person name="Lundell T."/>
            <person name="Morin E."/>
            <person name="Murat C."/>
            <person name="Riley R."/>
            <person name="Ohm R."/>
            <person name="Sun H."/>
            <person name="Tunlid A."/>
            <person name="Henrissat B."/>
            <person name="Grigoriev I.V."/>
            <person name="Hibbett D.S."/>
            <person name="Martin F."/>
        </authorList>
    </citation>
    <scope>NUCLEOTIDE SEQUENCE [LARGE SCALE GENOMIC DNA]</scope>
    <source>
        <strain evidence="2">F 1598</strain>
    </source>
</reference>
<dbReference type="EMBL" id="KN833003">
    <property type="protein sequence ID" value="KIM80515.1"/>
    <property type="molecule type" value="Genomic_DNA"/>
</dbReference>
<evidence type="ECO:0008006" key="3">
    <source>
        <dbReference type="Google" id="ProtNLM"/>
    </source>
</evidence>
<organism evidence="1 2">
    <name type="scientific">Piloderma croceum (strain F 1598)</name>
    <dbReference type="NCBI Taxonomy" id="765440"/>
    <lineage>
        <taxon>Eukaryota</taxon>
        <taxon>Fungi</taxon>
        <taxon>Dikarya</taxon>
        <taxon>Basidiomycota</taxon>
        <taxon>Agaricomycotina</taxon>
        <taxon>Agaricomycetes</taxon>
        <taxon>Agaricomycetidae</taxon>
        <taxon>Atheliales</taxon>
        <taxon>Atheliaceae</taxon>
        <taxon>Piloderma</taxon>
    </lineage>
</organism>
<feature type="non-terminal residue" evidence="1">
    <location>
        <position position="107"/>
    </location>
</feature>
<sequence length="107" mass="12461">GDVKCSWSWDTDWRHSPYRGQRREYYQVISQVYTYAQQCHARYFYVVTDKFLVCYRRRVDQNGIAILGGVEESPKIRWDTVGVPGQPGVLTAALALWYLHILASTDN</sequence>
<proteinExistence type="predicted"/>
<name>A0A0C3F757_PILCF</name>
<dbReference type="STRING" id="765440.A0A0C3F757"/>
<dbReference type="Proteomes" id="UP000054166">
    <property type="component" value="Unassembled WGS sequence"/>
</dbReference>
<dbReference type="AlphaFoldDB" id="A0A0C3F757"/>
<dbReference type="InParanoid" id="A0A0C3F757"/>
<reference evidence="1 2" key="1">
    <citation type="submission" date="2014-04" db="EMBL/GenBank/DDBJ databases">
        <authorList>
            <consortium name="DOE Joint Genome Institute"/>
            <person name="Kuo A."/>
            <person name="Tarkka M."/>
            <person name="Buscot F."/>
            <person name="Kohler A."/>
            <person name="Nagy L.G."/>
            <person name="Floudas D."/>
            <person name="Copeland A."/>
            <person name="Barry K.W."/>
            <person name="Cichocki N."/>
            <person name="Veneault-Fourrey C."/>
            <person name="LaButti K."/>
            <person name="Lindquist E.A."/>
            <person name="Lipzen A."/>
            <person name="Lundell T."/>
            <person name="Morin E."/>
            <person name="Murat C."/>
            <person name="Sun H."/>
            <person name="Tunlid A."/>
            <person name="Henrissat B."/>
            <person name="Grigoriev I.V."/>
            <person name="Hibbett D.S."/>
            <person name="Martin F."/>
            <person name="Nordberg H.P."/>
            <person name="Cantor M.N."/>
            <person name="Hua S.X."/>
        </authorList>
    </citation>
    <scope>NUCLEOTIDE SEQUENCE [LARGE SCALE GENOMIC DNA]</scope>
    <source>
        <strain evidence="1 2">F 1598</strain>
    </source>
</reference>
<protein>
    <recommendedName>
        <fullName evidence="3">Fungal-type protein kinase domain-containing protein</fullName>
    </recommendedName>
</protein>
<dbReference type="HOGENOM" id="CLU_2216198_0_0_1"/>
<keyword evidence="2" id="KW-1185">Reference proteome</keyword>